<dbReference type="InterPro" id="IPR008271">
    <property type="entry name" value="Ser/Thr_kinase_AS"/>
</dbReference>
<dbReference type="SMART" id="SM00220">
    <property type="entry name" value="S_TKc"/>
    <property type="match status" value="1"/>
</dbReference>
<dbReference type="FunFam" id="1.10.510.10:FF:000884">
    <property type="entry name" value="Protein CBG08984"/>
    <property type="match status" value="1"/>
</dbReference>
<dbReference type="EMBL" id="BX284602">
    <property type="protein sequence ID" value="CCD71844.1"/>
    <property type="molecule type" value="Genomic_DNA"/>
</dbReference>
<name>Q22573_CAEEL</name>
<dbReference type="PIR" id="T34361">
    <property type="entry name" value="T34361"/>
</dbReference>
<dbReference type="PaxDb" id="6239-T19D12.5"/>
<dbReference type="PANTHER" id="PTHR11909">
    <property type="entry name" value="CASEIN KINASE-RELATED"/>
    <property type="match status" value="1"/>
</dbReference>
<keyword evidence="8" id="KW-0808">Transferase</keyword>
<dbReference type="PROSITE" id="PS00108">
    <property type="entry name" value="PROTEIN_KINASE_ST"/>
    <property type="match status" value="1"/>
</dbReference>
<dbReference type="Pfam" id="PF00069">
    <property type="entry name" value="Pkinase"/>
    <property type="match status" value="1"/>
</dbReference>
<organism evidence="8 9">
    <name type="scientific">Caenorhabditis elegans</name>
    <dbReference type="NCBI Taxonomy" id="6239"/>
    <lineage>
        <taxon>Eukaryota</taxon>
        <taxon>Metazoa</taxon>
        <taxon>Ecdysozoa</taxon>
        <taxon>Nematoda</taxon>
        <taxon>Chromadorea</taxon>
        <taxon>Rhabditida</taxon>
        <taxon>Rhabditina</taxon>
        <taxon>Rhabditomorpha</taxon>
        <taxon>Rhabditoidea</taxon>
        <taxon>Rhabditidae</taxon>
        <taxon>Peloderinae</taxon>
        <taxon>Caenorhabditis</taxon>
    </lineage>
</organism>
<keyword evidence="8" id="KW-0418">Kinase</keyword>
<dbReference type="Bgee" id="WBGene00020580">
    <property type="expression patterns" value="Expressed in adult organism and 1 other cell type or tissue"/>
</dbReference>
<dbReference type="OMA" id="TRYVSIR"/>
<dbReference type="InterPro" id="IPR011009">
    <property type="entry name" value="Kinase-like_dom_sf"/>
</dbReference>
<keyword evidence="5 8" id="KW-0723">Serine/threonine-protein kinase</keyword>
<evidence type="ECO:0000256" key="3">
    <source>
        <dbReference type="ARBA" id="ARBA00022840"/>
    </source>
</evidence>
<dbReference type="GO" id="GO:0005524">
    <property type="term" value="F:ATP binding"/>
    <property type="evidence" value="ECO:0007669"/>
    <property type="project" value="UniProtKB-UniRule"/>
</dbReference>
<protein>
    <recommendedName>
        <fullName evidence="1">non-specific serine/threonine protein kinase</fullName>
        <ecNumber evidence="1">2.7.11.1</ecNumber>
    </recommendedName>
</protein>
<dbReference type="EC" id="2.7.11.1" evidence="1"/>
<evidence type="ECO:0000256" key="6">
    <source>
        <dbReference type="SAM" id="MobiDB-lite"/>
    </source>
</evidence>
<dbReference type="FunCoup" id="Q22573">
    <property type="interactions" value="194"/>
</dbReference>
<dbReference type="PROSITE" id="PS50011">
    <property type="entry name" value="PROTEIN_KINASE_DOM"/>
    <property type="match status" value="1"/>
</dbReference>
<dbReference type="AGR" id="WB:WBGene00020580"/>
<evidence type="ECO:0000256" key="4">
    <source>
        <dbReference type="PROSITE-ProRule" id="PRU10141"/>
    </source>
</evidence>
<dbReference type="InterPro" id="IPR050235">
    <property type="entry name" value="CK1_Ser-Thr_kinase"/>
</dbReference>
<dbReference type="SMR" id="Q22573"/>
<dbReference type="InParanoid" id="Q22573"/>
<reference evidence="8 9" key="1">
    <citation type="journal article" date="1998" name="Science">
        <title>Genome sequence of the nematode C. elegans: a platform for investigating biology.</title>
        <authorList>
            <consortium name="The C. elegans sequencing consortium"/>
            <person name="Sulson J.E."/>
            <person name="Waterston R."/>
        </authorList>
    </citation>
    <scope>NUCLEOTIDE SEQUENCE [LARGE SCALE GENOMIC DNA]</scope>
    <source>
        <strain evidence="8 9">Bristol N2</strain>
    </source>
</reference>
<gene>
    <name evidence="8" type="ORF">CELE_T19D12.5</name>
    <name evidence="8 10" type="ORF">T19D12.5</name>
</gene>
<keyword evidence="2 4" id="KW-0547">Nucleotide-binding</keyword>
<feature type="binding site" evidence="4">
    <location>
        <position position="91"/>
    </location>
    <ligand>
        <name>ATP</name>
        <dbReference type="ChEBI" id="CHEBI:30616"/>
    </ligand>
</feature>
<dbReference type="AlphaFoldDB" id="Q22573"/>
<dbReference type="UCSC" id="T19D12.5">
    <property type="organism name" value="c. elegans"/>
</dbReference>
<accession>Q22573</accession>
<dbReference type="GO" id="GO:0007165">
    <property type="term" value="P:signal transduction"/>
    <property type="evidence" value="ECO:0000318"/>
    <property type="project" value="GO_Central"/>
</dbReference>
<keyword evidence="3 4" id="KW-0067">ATP-binding</keyword>
<comment type="similarity">
    <text evidence="5">Belongs to the protein kinase superfamily.</text>
</comment>
<dbReference type="InterPro" id="IPR000719">
    <property type="entry name" value="Prot_kinase_dom"/>
</dbReference>
<dbReference type="STRING" id="6239.T19D12.5.1"/>
<dbReference type="OrthoDB" id="2687620at2759"/>
<proteinExistence type="inferred from homology"/>
<feature type="region of interest" description="Disordered" evidence="6">
    <location>
        <begin position="1"/>
        <end position="22"/>
    </location>
</feature>
<dbReference type="KEGG" id="cel:CELE_T19D12.5"/>
<dbReference type="PhylomeDB" id="Q22573"/>
<evidence type="ECO:0000256" key="5">
    <source>
        <dbReference type="RuleBase" id="RU000304"/>
    </source>
</evidence>
<dbReference type="GO" id="GO:0005737">
    <property type="term" value="C:cytoplasm"/>
    <property type="evidence" value="ECO:0000318"/>
    <property type="project" value="GO_Central"/>
</dbReference>
<dbReference type="GO" id="GO:0005634">
    <property type="term" value="C:nucleus"/>
    <property type="evidence" value="ECO:0000318"/>
    <property type="project" value="GO_Central"/>
</dbReference>
<feature type="region of interest" description="Disordered" evidence="6">
    <location>
        <begin position="342"/>
        <end position="361"/>
    </location>
</feature>
<dbReference type="GeneID" id="188608"/>
<keyword evidence="9" id="KW-1185">Reference proteome</keyword>
<dbReference type="PROSITE" id="PS00107">
    <property type="entry name" value="PROTEIN_KINASE_ATP"/>
    <property type="match status" value="1"/>
</dbReference>
<dbReference type="WormBase" id="T19D12.5">
    <property type="protein sequence ID" value="CE04980"/>
    <property type="gene ID" value="WBGene00020580"/>
</dbReference>
<dbReference type="SUPFAM" id="SSF56112">
    <property type="entry name" value="Protein kinase-like (PK-like)"/>
    <property type="match status" value="1"/>
</dbReference>
<dbReference type="Gene3D" id="1.10.510.10">
    <property type="entry name" value="Transferase(Phosphotransferase) domain 1"/>
    <property type="match status" value="1"/>
</dbReference>
<sequence>MSKDTKQEDNAPTPVTTTPMALNPKTVEKTMFVNKEVLPKMKKIDPEEPGHLPLNEKFMKRWLIEGLIGKGGYGEIYLALDVVRGEEVAIKVEPKKRRGKLAKRMILEQHVLAKMQGKPHVPMIYGSGHAEKYNFIIMQILSINVGDIKKSSPNKKLSQCSVGRIIHQVIAALQDLHETGYVHRDVKPANMCFGIFPHSRHTLILLDFGLVRRYKMESGEWREPRLRAGFRGTTRYVSIRVHRRCEQSPYDDLVSVMYTAYELLAGELPWKHLEKSEEVVQLKEVMTENGINPELFQGDKSVLIDFFKQVSEMDPMKEPCYEKLIECIKVLYAPKVLTDPYEWEESSKGQDEVSEENTNSK</sequence>
<evidence type="ECO:0000313" key="9">
    <source>
        <dbReference type="Proteomes" id="UP000001940"/>
    </source>
</evidence>
<dbReference type="InterPro" id="IPR017441">
    <property type="entry name" value="Protein_kinase_ATP_BS"/>
</dbReference>
<evidence type="ECO:0000313" key="10">
    <source>
        <dbReference type="WormBase" id="T19D12.5"/>
    </source>
</evidence>
<evidence type="ECO:0000313" key="8">
    <source>
        <dbReference type="EMBL" id="CCD71844.1"/>
    </source>
</evidence>
<dbReference type="eggNOG" id="KOG1164">
    <property type="taxonomic scope" value="Eukaryota"/>
</dbReference>
<feature type="domain" description="Protein kinase" evidence="7">
    <location>
        <begin position="62"/>
        <end position="331"/>
    </location>
</feature>
<dbReference type="DIP" id="DIP-26128N"/>
<evidence type="ECO:0000256" key="1">
    <source>
        <dbReference type="ARBA" id="ARBA00012513"/>
    </source>
</evidence>
<evidence type="ECO:0000256" key="2">
    <source>
        <dbReference type="ARBA" id="ARBA00022741"/>
    </source>
</evidence>
<dbReference type="HOGENOM" id="CLU_019279_2_5_1"/>
<dbReference type="RefSeq" id="NP_495349.1">
    <property type="nucleotide sequence ID" value="NM_062948.1"/>
</dbReference>
<dbReference type="CTD" id="188608"/>
<dbReference type="Proteomes" id="UP000001940">
    <property type="component" value="Chromosome II"/>
</dbReference>
<dbReference type="GO" id="GO:0004674">
    <property type="term" value="F:protein serine/threonine kinase activity"/>
    <property type="evidence" value="ECO:0000318"/>
    <property type="project" value="GO_Central"/>
</dbReference>
<evidence type="ECO:0000259" key="7">
    <source>
        <dbReference type="PROSITE" id="PS50011"/>
    </source>
</evidence>